<comment type="similarity">
    <text evidence="2">Belongs to the POMP/UMP1 family.</text>
</comment>
<dbReference type="Pfam" id="PF05348">
    <property type="entry name" value="UMP1"/>
    <property type="match status" value="1"/>
</dbReference>
<dbReference type="EMBL" id="CAJPWZ010002092">
    <property type="protein sequence ID" value="CAG2230676.1"/>
    <property type="molecule type" value="Genomic_DNA"/>
</dbReference>
<dbReference type="AlphaFoldDB" id="A0A8S3TP86"/>
<dbReference type="Proteomes" id="UP000683360">
    <property type="component" value="Unassembled WGS sequence"/>
</dbReference>
<dbReference type="GO" id="GO:0043248">
    <property type="term" value="P:proteasome assembly"/>
    <property type="evidence" value="ECO:0007669"/>
    <property type="project" value="InterPro"/>
</dbReference>
<evidence type="ECO:0000256" key="2">
    <source>
        <dbReference type="ARBA" id="ARBA00043974"/>
    </source>
</evidence>
<dbReference type="PANTHER" id="PTHR12828:SF3">
    <property type="entry name" value="PROTEASOME MATURATION PROTEIN"/>
    <property type="match status" value="1"/>
</dbReference>
<accession>A0A8S3TP86</accession>
<reference evidence="3" key="1">
    <citation type="submission" date="2021-03" db="EMBL/GenBank/DDBJ databases">
        <authorList>
            <person name="Bekaert M."/>
        </authorList>
    </citation>
    <scope>NUCLEOTIDE SEQUENCE</scope>
</reference>
<dbReference type="GO" id="GO:0005634">
    <property type="term" value="C:nucleus"/>
    <property type="evidence" value="ECO:0007669"/>
    <property type="project" value="TreeGrafter"/>
</dbReference>
<evidence type="ECO:0000256" key="1">
    <source>
        <dbReference type="ARBA" id="ARBA00023186"/>
    </source>
</evidence>
<keyword evidence="1" id="KW-0143">Chaperone</keyword>
<dbReference type="GO" id="GO:0005737">
    <property type="term" value="C:cytoplasm"/>
    <property type="evidence" value="ECO:0007669"/>
    <property type="project" value="TreeGrafter"/>
</dbReference>
<evidence type="ECO:0000313" key="4">
    <source>
        <dbReference type="Proteomes" id="UP000683360"/>
    </source>
</evidence>
<sequence>MIMKYIMIQKTDLKILKHDSYIIKNYPSMRPSVRGEHTVDIPEGQYGVPNVMLHGLQPGRKLERAVHPLEYSEKHWDENKRTMDFSMLRNTQGLHAPLKLQMEIHTAKHFGRLPCLASSNTMLDTLTGRDDLINFDDIFNSKFIDIHNLIKAKKTEICFSMMKLELVSQKYLLGLGLWQKKMNKPAAYKTILKKTMDL</sequence>
<proteinExistence type="inferred from homology"/>
<organism evidence="3 4">
    <name type="scientific">Mytilus edulis</name>
    <name type="common">Blue mussel</name>
    <dbReference type="NCBI Taxonomy" id="6550"/>
    <lineage>
        <taxon>Eukaryota</taxon>
        <taxon>Metazoa</taxon>
        <taxon>Spiralia</taxon>
        <taxon>Lophotrochozoa</taxon>
        <taxon>Mollusca</taxon>
        <taxon>Bivalvia</taxon>
        <taxon>Autobranchia</taxon>
        <taxon>Pteriomorphia</taxon>
        <taxon>Mytilida</taxon>
        <taxon>Mytiloidea</taxon>
        <taxon>Mytilidae</taxon>
        <taxon>Mytilinae</taxon>
        <taxon>Mytilus</taxon>
    </lineage>
</organism>
<keyword evidence="4" id="KW-1185">Reference proteome</keyword>
<dbReference type="OrthoDB" id="15001at2759"/>
<dbReference type="PANTHER" id="PTHR12828">
    <property type="entry name" value="PROTEASOME MATURATION PROTEIN UMP1"/>
    <property type="match status" value="1"/>
</dbReference>
<evidence type="ECO:0000313" key="3">
    <source>
        <dbReference type="EMBL" id="CAG2230676.1"/>
    </source>
</evidence>
<gene>
    <name evidence="3" type="ORF">MEDL_43501</name>
</gene>
<name>A0A8S3TP86_MYTED</name>
<protein>
    <submittedName>
        <fullName evidence="3">POMP</fullName>
    </submittedName>
</protein>
<comment type="caution">
    <text evidence="3">The sequence shown here is derived from an EMBL/GenBank/DDBJ whole genome shotgun (WGS) entry which is preliminary data.</text>
</comment>
<dbReference type="InterPro" id="IPR008012">
    <property type="entry name" value="Ump1"/>
</dbReference>